<organism evidence="1 2">
    <name type="scientific">Oscillibacter valericigenes</name>
    <dbReference type="NCBI Taxonomy" id="351091"/>
    <lineage>
        <taxon>Bacteria</taxon>
        <taxon>Bacillati</taxon>
        <taxon>Bacillota</taxon>
        <taxon>Clostridia</taxon>
        <taxon>Eubacteriales</taxon>
        <taxon>Oscillospiraceae</taxon>
        <taxon>Oscillibacter</taxon>
    </lineage>
</organism>
<sequence length="50" mass="5524">MIWENFLAFMGMKSTAFSEDLLGLGLVGAISEKIVQDEAERPAQNFSDDT</sequence>
<accession>A0ABS2FUJ1</accession>
<evidence type="ECO:0000313" key="1">
    <source>
        <dbReference type="EMBL" id="MBM6850950.1"/>
    </source>
</evidence>
<reference evidence="1 2" key="1">
    <citation type="journal article" date="2021" name="Sci. Rep.">
        <title>The distribution of antibiotic resistance genes in chicken gut microbiota commensals.</title>
        <authorList>
            <person name="Juricova H."/>
            <person name="Matiasovicova J."/>
            <person name="Kubasova T."/>
            <person name="Cejkova D."/>
            <person name="Rychlik I."/>
        </authorList>
    </citation>
    <scope>NUCLEOTIDE SEQUENCE [LARGE SCALE GENOMIC DNA]</scope>
    <source>
        <strain evidence="1 2">An411</strain>
    </source>
</reference>
<dbReference type="EMBL" id="JACSNX010000005">
    <property type="protein sequence ID" value="MBM6850950.1"/>
    <property type="molecule type" value="Genomic_DNA"/>
</dbReference>
<gene>
    <name evidence="1" type="ORF">H9X91_05790</name>
</gene>
<dbReference type="RefSeq" id="WP_204803471.1">
    <property type="nucleotide sequence ID" value="NZ_JACSNX010000005.1"/>
</dbReference>
<protein>
    <recommendedName>
        <fullName evidence="3">Transposase for insertion sequence element</fullName>
    </recommendedName>
</protein>
<comment type="caution">
    <text evidence="1">The sequence shown here is derived from an EMBL/GenBank/DDBJ whole genome shotgun (WGS) entry which is preliminary data.</text>
</comment>
<dbReference type="Proteomes" id="UP000719500">
    <property type="component" value="Unassembled WGS sequence"/>
</dbReference>
<proteinExistence type="predicted"/>
<evidence type="ECO:0000313" key="2">
    <source>
        <dbReference type="Proteomes" id="UP000719500"/>
    </source>
</evidence>
<evidence type="ECO:0008006" key="3">
    <source>
        <dbReference type="Google" id="ProtNLM"/>
    </source>
</evidence>
<name>A0ABS2FUJ1_9FIRM</name>
<keyword evidence="2" id="KW-1185">Reference proteome</keyword>